<evidence type="ECO:0000313" key="1">
    <source>
        <dbReference type="EMBL" id="MFC3963124.1"/>
    </source>
</evidence>
<protein>
    <recommendedName>
        <fullName evidence="3">NACHT domain-containing protein</fullName>
    </recommendedName>
</protein>
<organism evidence="1 2">
    <name type="scientific">Nocardia jiangsuensis</name>
    <dbReference type="NCBI Taxonomy" id="1691563"/>
    <lineage>
        <taxon>Bacteria</taxon>
        <taxon>Bacillati</taxon>
        <taxon>Actinomycetota</taxon>
        <taxon>Actinomycetes</taxon>
        <taxon>Mycobacteriales</taxon>
        <taxon>Nocardiaceae</taxon>
        <taxon>Nocardia</taxon>
    </lineage>
</organism>
<dbReference type="RefSeq" id="WP_378612856.1">
    <property type="nucleotide sequence ID" value="NZ_JBHSAX010000013.1"/>
</dbReference>
<gene>
    <name evidence="1" type="ORF">ACFO0B_14105</name>
</gene>
<comment type="caution">
    <text evidence="1">The sequence shown here is derived from an EMBL/GenBank/DDBJ whole genome shotgun (WGS) entry which is preliminary data.</text>
</comment>
<proteinExistence type="predicted"/>
<keyword evidence="2" id="KW-1185">Reference proteome</keyword>
<dbReference type="EMBL" id="JBHSAX010000013">
    <property type="protein sequence ID" value="MFC3963124.1"/>
    <property type="molecule type" value="Genomic_DNA"/>
</dbReference>
<evidence type="ECO:0008006" key="3">
    <source>
        <dbReference type="Google" id="ProtNLM"/>
    </source>
</evidence>
<accession>A0ABV8DTY3</accession>
<reference evidence="2" key="1">
    <citation type="journal article" date="2019" name="Int. J. Syst. Evol. Microbiol.">
        <title>The Global Catalogue of Microorganisms (GCM) 10K type strain sequencing project: providing services to taxonomists for standard genome sequencing and annotation.</title>
        <authorList>
            <consortium name="The Broad Institute Genomics Platform"/>
            <consortium name="The Broad Institute Genome Sequencing Center for Infectious Disease"/>
            <person name="Wu L."/>
            <person name="Ma J."/>
        </authorList>
    </citation>
    <scope>NUCLEOTIDE SEQUENCE [LARGE SCALE GENOMIC DNA]</scope>
    <source>
        <strain evidence="2">CGMCC 4.7330</strain>
    </source>
</reference>
<dbReference type="Proteomes" id="UP001595696">
    <property type="component" value="Unassembled WGS sequence"/>
</dbReference>
<evidence type="ECO:0000313" key="2">
    <source>
        <dbReference type="Proteomes" id="UP001595696"/>
    </source>
</evidence>
<sequence length="194" mass="21431">MCFFVTDRHANQNTHTAFTTALLDQLAELLPDQAKIITAATAHLDGLRDHSLKLAAEREAAEGRRLALLVDGLDEDVGNPPIVALLPRHPHPNLRIITASRSDLSLPIPAEHPAATAHPYRLTAFSRSVGYHPPVRVSESFRLNPPPREDYPASQSPQGALIRWEHPRLGTISFNDQQTAVEFFKATGGFDERL</sequence>
<name>A0ABV8DTY3_9NOCA</name>